<name>A0AAD6U3C7_9AGAR</name>
<protein>
    <submittedName>
        <fullName evidence="1">Uncharacterized protein</fullName>
    </submittedName>
</protein>
<feature type="non-terminal residue" evidence="1">
    <location>
        <position position="1"/>
    </location>
</feature>
<dbReference type="Proteomes" id="UP001222325">
    <property type="component" value="Unassembled WGS sequence"/>
</dbReference>
<sequence>TGVEQDKSVRYTWRPYLCWNFAGSVFAACTFNFGPHVITVPHLDFGNLAWGWCAITALGDFDPDLGGHLILWDLKLVIRFPPGSTILIPSAIICHSNVPVFAHERHFSFTQYTAGGLFRWIENGFRTDAAWGKSKKSRLRAADEARLAEGSQPWKEGVTMYSTVEGLK</sequence>
<keyword evidence="2" id="KW-1185">Reference proteome</keyword>
<comment type="caution">
    <text evidence="1">The sequence shown here is derived from an EMBL/GenBank/DDBJ whole genome shotgun (WGS) entry which is preliminary data.</text>
</comment>
<evidence type="ECO:0000313" key="2">
    <source>
        <dbReference type="Proteomes" id="UP001222325"/>
    </source>
</evidence>
<dbReference type="EMBL" id="JARJCN010000030">
    <property type="protein sequence ID" value="KAJ7086903.1"/>
    <property type="molecule type" value="Genomic_DNA"/>
</dbReference>
<evidence type="ECO:0000313" key="1">
    <source>
        <dbReference type="EMBL" id="KAJ7086903.1"/>
    </source>
</evidence>
<organism evidence="1 2">
    <name type="scientific">Mycena belliarum</name>
    <dbReference type="NCBI Taxonomy" id="1033014"/>
    <lineage>
        <taxon>Eukaryota</taxon>
        <taxon>Fungi</taxon>
        <taxon>Dikarya</taxon>
        <taxon>Basidiomycota</taxon>
        <taxon>Agaricomycotina</taxon>
        <taxon>Agaricomycetes</taxon>
        <taxon>Agaricomycetidae</taxon>
        <taxon>Agaricales</taxon>
        <taxon>Marasmiineae</taxon>
        <taxon>Mycenaceae</taxon>
        <taxon>Mycena</taxon>
    </lineage>
</organism>
<dbReference type="AlphaFoldDB" id="A0AAD6U3C7"/>
<proteinExistence type="predicted"/>
<accession>A0AAD6U3C7</accession>
<dbReference type="Gene3D" id="3.60.130.30">
    <property type="match status" value="1"/>
</dbReference>
<reference evidence="1" key="1">
    <citation type="submission" date="2023-03" db="EMBL/GenBank/DDBJ databases">
        <title>Massive genome expansion in bonnet fungi (Mycena s.s.) driven by repeated elements and novel gene families across ecological guilds.</title>
        <authorList>
            <consortium name="Lawrence Berkeley National Laboratory"/>
            <person name="Harder C.B."/>
            <person name="Miyauchi S."/>
            <person name="Viragh M."/>
            <person name="Kuo A."/>
            <person name="Thoen E."/>
            <person name="Andreopoulos B."/>
            <person name="Lu D."/>
            <person name="Skrede I."/>
            <person name="Drula E."/>
            <person name="Henrissat B."/>
            <person name="Morin E."/>
            <person name="Kohler A."/>
            <person name="Barry K."/>
            <person name="LaButti K."/>
            <person name="Morin E."/>
            <person name="Salamov A."/>
            <person name="Lipzen A."/>
            <person name="Mereny Z."/>
            <person name="Hegedus B."/>
            <person name="Baldrian P."/>
            <person name="Stursova M."/>
            <person name="Weitz H."/>
            <person name="Taylor A."/>
            <person name="Grigoriev I.V."/>
            <person name="Nagy L.G."/>
            <person name="Martin F."/>
            <person name="Kauserud H."/>
        </authorList>
    </citation>
    <scope>NUCLEOTIDE SEQUENCE</scope>
    <source>
        <strain evidence="1">CBHHK173m</strain>
    </source>
</reference>
<gene>
    <name evidence="1" type="ORF">B0H15DRAFT_781888</name>
</gene>